<protein>
    <recommendedName>
        <fullName evidence="9">Integrase catalytic domain-containing protein</fullName>
    </recommendedName>
</protein>
<gene>
    <name evidence="10" type="ORF">FSP39_019229</name>
</gene>
<dbReference type="GO" id="GO:0008233">
    <property type="term" value="F:peptidase activity"/>
    <property type="evidence" value="ECO:0007669"/>
    <property type="project" value="UniProtKB-KW"/>
</dbReference>
<organism evidence="10 11">
    <name type="scientific">Pinctada imbricata</name>
    <name type="common">Atlantic pearl-oyster</name>
    <name type="synonym">Pinctada martensii</name>
    <dbReference type="NCBI Taxonomy" id="66713"/>
    <lineage>
        <taxon>Eukaryota</taxon>
        <taxon>Metazoa</taxon>
        <taxon>Spiralia</taxon>
        <taxon>Lophotrochozoa</taxon>
        <taxon>Mollusca</taxon>
        <taxon>Bivalvia</taxon>
        <taxon>Autobranchia</taxon>
        <taxon>Pteriomorphia</taxon>
        <taxon>Pterioida</taxon>
        <taxon>Pterioidea</taxon>
        <taxon>Pteriidae</taxon>
        <taxon>Pinctada</taxon>
    </lineage>
</organism>
<evidence type="ECO:0000256" key="4">
    <source>
        <dbReference type="ARBA" id="ARBA00022722"/>
    </source>
</evidence>
<dbReference type="InterPro" id="IPR012337">
    <property type="entry name" value="RNaseH-like_sf"/>
</dbReference>
<dbReference type="InterPro" id="IPR041588">
    <property type="entry name" value="Integrase_H2C2"/>
</dbReference>
<dbReference type="Pfam" id="PF00078">
    <property type="entry name" value="RVT_1"/>
    <property type="match status" value="1"/>
</dbReference>
<dbReference type="Gene3D" id="1.10.340.70">
    <property type="match status" value="1"/>
</dbReference>
<evidence type="ECO:0000256" key="2">
    <source>
        <dbReference type="ARBA" id="ARBA00022679"/>
    </source>
</evidence>
<dbReference type="InterPro" id="IPR000477">
    <property type="entry name" value="RT_dom"/>
</dbReference>
<feature type="compositionally biased region" description="Polar residues" evidence="8">
    <location>
        <begin position="227"/>
        <end position="239"/>
    </location>
</feature>
<dbReference type="Gene3D" id="3.30.420.10">
    <property type="entry name" value="Ribonuclease H-like superfamily/Ribonuclease H"/>
    <property type="match status" value="1"/>
</dbReference>
<keyword evidence="1" id="KW-0645">Protease</keyword>
<dbReference type="GO" id="GO:0015074">
    <property type="term" value="P:DNA integration"/>
    <property type="evidence" value="ECO:0007669"/>
    <property type="project" value="InterPro"/>
</dbReference>
<dbReference type="CDD" id="cd09274">
    <property type="entry name" value="RNase_HI_RT_Ty3"/>
    <property type="match status" value="1"/>
</dbReference>
<dbReference type="SUPFAM" id="SSF53098">
    <property type="entry name" value="Ribonuclease H-like"/>
    <property type="match status" value="1"/>
</dbReference>
<reference evidence="10" key="1">
    <citation type="submission" date="2019-08" db="EMBL/GenBank/DDBJ databases">
        <title>The improved chromosome-level genome for the pearl oyster Pinctada fucata martensii using PacBio sequencing and Hi-C.</title>
        <authorList>
            <person name="Zheng Z."/>
        </authorList>
    </citation>
    <scope>NUCLEOTIDE SEQUENCE</scope>
    <source>
        <strain evidence="10">ZZ-2019</strain>
        <tissue evidence="10">Adductor muscle</tissue>
    </source>
</reference>
<evidence type="ECO:0000256" key="5">
    <source>
        <dbReference type="ARBA" id="ARBA00022759"/>
    </source>
</evidence>
<keyword evidence="7" id="KW-0695">RNA-directed DNA polymerase</keyword>
<dbReference type="PANTHER" id="PTHR37984">
    <property type="entry name" value="PROTEIN CBG26694"/>
    <property type="match status" value="1"/>
</dbReference>
<dbReference type="FunFam" id="3.10.20.370:FF:000001">
    <property type="entry name" value="Retrovirus-related Pol polyprotein from transposon 17.6-like protein"/>
    <property type="match status" value="1"/>
</dbReference>
<dbReference type="Proteomes" id="UP001186944">
    <property type="component" value="Unassembled WGS sequence"/>
</dbReference>
<keyword evidence="4" id="KW-0540">Nuclease</keyword>
<dbReference type="Pfam" id="PF17921">
    <property type="entry name" value="Integrase_H2C2"/>
    <property type="match status" value="1"/>
</dbReference>
<dbReference type="EMBL" id="VSWD01000006">
    <property type="protein sequence ID" value="KAK3100394.1"/>
    <property type="molecule type" value="Genomic_DNA"/>
</dbReference>
<dbReference type="PROSITE" id="PS50994">
    <property type="entry name" value="INTEGRASE"/>
    <property type="match status" value="1"/>
</dbReference>
<comment type="caution">
    <text evidence="10">The sequence shown here is derived from an EMBL/GenBank/DDBJ whole genome shotgun (WGS) entry which is preliminary data.</text>
</comment>
<evidence type="ECO:0000259" key="9">
    <source>
        <dbReference type="PROSITE" id="PS50994"/>
    </source>
</evidence>
<dbReference type="GO" id="GO:0006508">
    <property type="term" value="P:proteolysis"/>
    <property type="evidence" value="ECO:0007669"/>
    <property type="project" value="UniProtKB-KW"/>
</dbReference>
<keyword evidence="6" id="KW-0378">Hydrolase</keyword>
<dbReference type="InterPro" id="IPR043502">
    <property type="entry name" value="DNA/RNA_pol_sf"/>
</dbReference>
<keyword evidence="2" id="KW-0808">Transferase</keyword>
<dbReference type="CDD" id="cd01647">
    <property type="entry name" value="RT_LTR"/>
    <property type="match status" value="1"/>
</dbReference>
<dbReference type="InterPro" id="IPR050951">
    <property type="entry name" value="Retrovirus_Pol_polyprotein"/>
</dbReference>
<evidence type="ECO:0000256" key="6">
    <source>
        <dbReference type="ARBA" id="ARBA00022801"/>
    </source>
</evidence>
<dbReference type="GO" id="GO:0003964">
    <property type="term" value="F:RNA-directed DNA polymerase activity"/>
    <property type="evidence" value="ECO:0007669"/>
    <property type="project" value="UniProtKB-KW"/>
</dbReference>
<dbReference type="FunFam" id="1.10.340.70:FF:000001">
    <property type="entry name" value="Retrovirus-related Pol polyprotein from transposon gypsy-like Protein"/>
    <property type="match status" value="1"/>
</dbReference>
<dbReference type="SUPFAM" id="SSF56672">
    <property type="entry name" value="DNA/RNA polymerases"/>
    <property type="match status" value="1"/>
</dbReference>
<dbReference type="InterPro" id="IPR043128">
    <property type="entry name" value="Rev_trsase/Diguanyl_cyclase"/>
</dbReference>
<dbReference type="InterPro" id="IPR041373">
    <property type="entry name" value="RT_RNaseH"/>
</dbReference>
<evidence type="ECO:0000313" key="11">
    <source>
        <dbReference type="Proteomes" id="UP001186944"/>
    </source>
</evidence>
<feature type="region of interest" description="Disordered" evidence="8">
    <location>
        <begin position="227"/>
        <end position="248"/>
    </location>
</feature>
<dbReference type="FunFam" id="3.30.420.10:FF:000032">
    <property type="entry name" value="Retrovirus-related Pol polyprotein from transposon 297-like Protein"/>
    <property type="match status" value="1"/>
</dbReference>
<dbReference type="Gene3D" id="3.10.10.10">
    <property type="entry name" value="HIV Type 1 Reverse Transcriptase, subunit A, domain 1"/>
    <property type="match status" value="1"/>
</dbReference>
<keyword evidence="11" id="KW-1185">Reference proteome</keyword>
<keyword evidence="5" id="KW-0255">Endonuclease</keyword>
<dbReference type="Gene3D" id="3.10.20.370">
    <property type="match status" value="1"/>
</dbReference>
<proteinExistence type="predicted"/>
<dbReference type="GO" id="GO:0003676">
    <property type="term" value="F:nucleic acid binding"/>
    <property type="evidence" value="ECO:0007669"/>
    <property type="project" value="InterPro"/>
</dbReference>
<dbReference type="Pfam" id="PF00665">
    <property type="entry name" value="rve"/>
    <property type="match status" value="1"/>
</dbReference>
<dbReference type="Gene3D" id="3.30.70.270">
    <property type="match status" value="1"/>
</dbReference>
<evidence type="ECO:0000256" key="7">
    <source>
        <dbReference type="ARBA" id="ARBA00022918"/>
    </source>
</evidence>
<accession>A0AA88Y903</accession>
<dbReference type="PANTHER" id="PTHR37984:SF15">
    <property type="entry name" value="INTEGRASE CATALYTIC DOMAIN-CONTAINING PROTEIN"/>
    <property type="match status" value="1"/>
</dbReference>
<dbReference type="GO" id="GO:0004519">
    <property type="term" value="F:endonuclease activity"/>
    <property type="evidence" value="ECO:0007669"/>
    <property type="project" value="UniProtKB-KW"/>
</dbReference>
<evidence type="ECO:0000256" key="8">
    <source>
        <dbReference type="SAM" id="MobiDB-lite"/>
    </source>
</evidence>
<dbReference type="InterPro" id="IPR001584">
    <property type="entry name" value="Integrase_cat-core"/>
</dbReference>
<dbReference type="InterPro" id="IPR036397">
    <property type="entry name" value="RNaseH_sf"/>
</dbReference>
<evidence type="ECO:0000256" key="1">
    <source>
        <dbReference type="ARBA" id="ARBA00022670"/>
    </source>
</evidence>
<evidence type="ECO:0000313" key="10">
    <source>
        <dbReference type="EMBL" id="KAK3100394.1"/>
    </source>
</evidence>
<feature type="domain" description="Integrase catalytic" evidence="9">
    <location>
        <begin position="1023"/>
        <end position="1180"/>
    </location>
</feature>
<name>A0AA88Y903_PINIB</name>
<keyword evidence="3" id="KW-0548">Nucleotidyltransferase</keyword>
<evidence type="ECO:0000256" key="3">
    <source>
        <dbReference type="ARBA" id="ARBA00022695"/>
    </source>
</evidence>
<sequence>MPFKKDLEKQIFQLQQELADVHSTRPKVYENHTYIVKDRKIKTFTGRPKSSNDMTVDDWIDDIRLVFLARKATNAEKVDIIYSHLEGEAKDEIKFRTDIRHDPEAILECLQTAFGDPDSVTVLQKRFFERHQRDTETIRQYSYVLLDFFQKVRKKDDNVFPNKERTLCEQFANSLSDPFIRKEMKRLVRSYPGMEFFDLRNEALLLSEEEENSVSVRKVDLNDKAGETSSMCSESQNLKPKSDDHSVDTGSMVSTLTESFYRKCIEPVGLTMKSDCTITLKAANGLNIPYVGYVELDIRCAGKLFEKRGFLIVKDSVDQCTRKRKEVVPGIIGMNIINECRNILLSSDLPSNGFLTEIFKSIDREERNSTIGVARVNGTSAVHIPGNTVVVIQCTAPHVDHDVLIEPLTNVLHLHRHLQIVRTFAHIERGCVFVRVANVGDEDIYVKPRTRIGVISKCEAEQKSDVMFEHSYVGSSEEIFISQQCEVSEISTGVDPNFHLPEDVYRLNCTKEEKDLITNCFQKHSDVFSKDDDDIGHTSTVTHRITLTDNQPISQPYRRIPPSQFNEVKLHIRKLLDNKIIRESTSPFASPIVLVRKKDDSLRLCVDYRKLNAKTVKDKFPLPRVEETFDALHGSVMFSTMDLTAGFNQIEVACDDKEKTAFTTPFGHYEFNRMPFGLTNAPATFQRDVLTSAPLLGYADFTIPFIVETDACANGLGAVLSQIQNGRTVVIAYASRTLRPNEKAAKNMSSLKLELLALKWCVTEKFRDYLLGNKFTVLTDNNPLKYLQTAKLGAYEQKWAAQLADFDFEIKYRPGKHNQNADALSRLHSATDTVSSSDRRDIISECISGTLIPDDLKIAQSSAIFIESASVTTVNTLPTYTKNELRDMQSADPVISKCRSFITDKALPKPSFIRKQNKKVQILMRQLKHLEVSDGVIYRKISDPKIGDLKQLLLPECLKEAVLQSLHDGNGHQGIERTFSLVRERCYWPKMFEDVKTYCKKCERCAIAKTPPPKVHTSMGHLSATEPFELIAVDFTVLERAQGLENVLVITDVFTKWTIAVPTRDQTAQTVVKVLVKELFYKFGICKRLHSDQGKCFEAEIIQQLCKIYNIKKSRTTAYHPQGNGQCERFNRTLHDLLRSLSPARKRKWPEYIKELVFSYNVTPHASTGYSPYFLMYGRQPNLPVDFLLGRNSDENDVDIDINRWVELHSEKLSFAYKCALQESRKNEKQRKQLHDSGKSENELSVGTKVYIRNRGIKGRDKIQDKWKSDPYIVIGKPFTQHTRSTRQK</sequence>
<dbReference type="Pfam" id="PF17917">
    <property type="entry name" value="RT_RNaseH"/>
    <property type="match status" value="1"/>
</dbReference>
<dbReference type="FunFam" id="3.10.10.10:FF:000007">
    <property type="entry name" value="Retrovirus-related Pol polyprotein from transposon 17.6-like Protein"/>
    <property type="match status" value="1"/>
</dbReference>